<evidence type="ECO:0000313" key="13">
    <source>
        <dbReference type="Proteomes" id="UP000629468"/>
    </source>
</evidence>
<dbReference type="InterPro" id="IPR001005">
    <property type="entry name" value="SANT/Myb"/>
</dbReference>
<accession>A0A8H7KIW2</accession>
<dbReference type="GO" id="GO:0035267">
    <property type="term" value="C:NuA4 histone acetyltransferase complex"/>
    <property type="evidence" value="ECO:0007669"/>
    <property type="project" value="TreeGrafter"/>
</dbReference>
<dbReference type="PANTHER" id="PTHR46459:SF1">
    <property type="entry name" value="E1A-BINDING PROTEIN P400"/>
    <property type="match status" value="1"/>
</dbReference>
<dbReference type="Pfam" id="PF13921">
    <property type="entry name" value="Myb_DNA-bind_6"/>
    <property type="match status" value="1"/>
</dbReference>
<evidence type="ECO:0000256" key="6">
    <source>
        <dbReference type="ARBA" id="ARBA00023242"/>
    </source>
</evidence>
<evidence type="ECO:0000256" key="1">
    <source>
        <dbReference type="ARBA" id="ARBA00004123"/>
    </source>
</evidence>
<feature type="region of interest" description="Disordered" evidence="9">
    <location>
        <begin position="656"/>
        <end position="694"/>
    </location>
</feature>
<organism evidence="12 13">
    <name type="scientific">Agaricus bisporus var. burnettii</name>
    <dbReference type="NCBI Taxonomy" id="192524"/>
    <lineage>
        <taxon>Eukaryota</taxon>
        <taxon>Fungi</taxon>
        <taxon>Dikarya</taxon>
        <taxon>Basidiomycota</taxon>
        <taxon>Agaricomycotina</taxon>
        <taxon>Agaricomycetes</taxon>
        <taxon>Agaricomycetidae</taxon>
        <taxon>Agaricales</taxon>
        <taxon>Agaricineae</taxon>
        <taxon>Agaricaceae</taxon>
        <taxon>Agaricus</taxon>
    </lineage>
</organism>
<feature type="region of interest" description="Disordered" evidence="9">
    <location>
        <begin position="378"/>
        <end position="398"/>
    </location>
</feature>
<feature type="compositionally biased region" description="Polar residues" evidence="9">
    <location>
        <begin position="87"/>
        <end position="101"/>
    </location>
</feature>
<evidence type="ECO:0000256" key="7">
    <source>
        <dbReference type="ARBA" id="ARBA00025178"/>
    </source>
</evidence>
<feature type="region of interest" description="Disordered" evidence="9">
    <location>
        <begin position="930"/>
        <end position="965"/>
    </location>
</feature>
<keyword evidence="4" id="KW-0156">Chromatin regulator</keyword>
<feature type="region of interest" description="Disordered" evidence="9">
    <location>
        <begin position="1230"/>
        <end position="1256"/>
    </location>
</feature>
<evidence type="ECO:0000256" key="9">
    <source>
        <dbReference type="SAM" id="MobiDB-lite"/>
    </source>
</evidence>
<evidence type="ECO:0000259" key="11">
    <source>
        <dbReference type="PROSITE" id="PS51204"/>
    </source>
</evidence>
<evidence type="ECO:0000259" key="10">
    <source>
        <dbReference type="PROSITE" id="PS50090"/>
    </source>
</evidence>
<feature type="compositionally biased region" description="Polar residues" evidence="9">
    <location>
        <begin position="118"/>
        <end position="129"/>
    </location>
</feature>
<dbReference type="Gene3D" id="1.10.10.60">
    <property type="entry name" value="Homeodomain-like"/>
    <property type="match status" value="1"/>
</dbReference>
<keyword evidence="5" id="KW-0234">DNA repair</keyword>
<feature type="region of interest" description="Disordered" evidence="9">
    <location>
        <begin position="1099"/>
        <end position="1151"/>
    </location>
</feature>
<feature type="compositionally biased region" description="Basic and acidic residues" evidence="9">
    <location>
        <begin position="763"/>
        <end position="780"/>
    </location>
</feature>
<dbReference type="GO" id="GO:0003682">
    <property type="term" value="F:chromatin binding"/>
    <property type="evidence" value="ECO:0007669"/>
    <property type="project" value="TreeGrafter"/>
</dbReference>
<evidence type="ECO:0000256" key="2">
    <source>
        <dbReference type="ARBA" id="ARBA00008913"/>
    </source>
</evidence>
<dbReference type="GO" id="GO:0006281">
    <property type="term" value="P:DNA repair"/>
    <property type="evidence" value="ECO:0007669"/>
    <property type="project" value="UniProtKB-KW"/>
</dbReference>
<dbReference type="InterPro" id="IPR014012">
    <property type="entry name" value="HSA_dom"/>
</dbReference>
<dbReference type="SUPFAM" id="SSF46689">
    <property type="entry name" value="Homeodomain-like"/>
    <property type="match status" value="1"/>
</dbReference>
<evidence type="ECO:0000256" key="5">
    <source>
        <dbReference type="ARBA" id="ARBA00023204"/>
    </source>
</evidence>
<protein>
    <recommendedName>
        <fullName evidence="8">Vacuolar import and degradation protein 21</fullName>
    </recommendedName>
</protein>
<dbReference type="SMART" id="SM00573">
    <property type="entry name" value="HSA"/>
    <property type="match status" value="1"/>
</dbReference>
<dbReference type="EMBL" id="JABXXO010000004">
    <property type="protein sequence ID" value="KAF7778822.1"/>
    <property type="molecule type" value="Genomic_DNA"/>
</dbReference>
<feature type="region of interest" description="Disordered" evidence="9">
    <location>
        <begin position="87"/>
        <end position="129"/>
    </location>
</feature>
<dbReference type="GO" id="GO:0006325">
    <property type="term" value="P:chromatin organization"/>
    <property type="evidence" value="ECO:0007669"/>
    <property type="project" value="UniProtKB-KW"/>
</dbReference>
<feature type="compositionally biased region" description="Basic and acidic residues" evidence="9">
    <location>
        <begin position="388"/>
        <end position="398"/>
    </location>
</feature>
<dbReference type="PROSITE" id="PS51204">
    <property type="entry name" value="HSA"/>
    <property type="match status" value="1"/>
</dbReference>
<dbReference type="SMART" id="SM00717">
    <property type="entry name" value="SANT"/>
    <property type="match status" value="1"/>
</dbReference>
<comment type="subcellular location">
    <subcellularLocation>
        <location evidence="1">Nucleus</location>
    </subcellularLocation>
</comment>
<evidence type="ECO:0000256" key="8">
    <source>
        <dbReference type="ARBA" id="ARBA00029670"/>
    </source>
</evidence>
<keyword evidence="3" id="KW-0227">DNA damage</keyword>
<gene>
    <name evidence="12" type="ORF">Agabi119p4_3167</name>
</gene>
<dbReference type="GO" id="GO:0005634">
    <property type="term" value="C:nucleus"/>
    <property type="evidence" value="ECO:0007669"/>
    <property type="project" value="UniProtKB-SubCell"/>
</dbReference>
<comment type="similarity">
    <text evidence="2">Belongs to the EAF1 family.</text>
</comment>
<feature type="domain" description="Myb-like" evidence="10">
    <location>
        <begin position="871"/>
        <end position="930"/>
    </location>
</feature>
<evidence type="ECO:0000313" key="12">
    <source>
        <dbReference type="EMBL" id="KAF7778822.1"/>
    </source>
</evidence>
<proteinExistence type="inferred from homology"/>
<feature type="domain" description="HSA" evidence="11">
    <location>
        <begin position="471"/>
        <end position="556"/>
    </location>
</feature>
<comment type="caution">
    <text evidence="12">The sequence shown here is derived from an EMBL/GenBank/DDBJ whole genome shotgun (WGS) entry which is preliminary data.</text>
</comment>
<keyword evidence="6" id="KW-0539">Nucleus</keyword>
<feature type="compositionally biased region" description="Basic and acidic residues" evidence="9">
    <location>
        <begin position="930"/>
        <end position="939"/>
    </location>
</feature>
<evidence type="ECO:0000256" key="4">
    <source>
        <dbReference type="ARBA" id="ARBA00022853"/>
    </source>
</evidence>
<dbReference type="Proteomes" id="UP000629468">
    <property type="component" value="Unassembled WGS sequence"/>
</dbReference>
<feature type="compositionally biased region" description="Low complexity" evidence="9">
    <location>
        <begin position="282"/>
        <end position="295"/>
    </location>
</feature>
<feature type="compositionally biased region" description="Polar residues" evidence="9">
    <location>
        <begin position="680"/>
        <end position="694"/>
    </location>
</feature>
<comment type="function">
    <text evidence="7">Component of the NuA4 histone acetyltransferase complex which is involved in transcriptional activation of selected genes principally by acetylation of nucleosomal histone H4 and H2A. The NuA4 complex is also involved in DNA repair.</text>
</comment>
<dbReference type="CDD" id="cd00167">
    <property type="entry name" value="SANT"/>
    <property type="match status" value="1"/>
</dbReference>
<name>A0A8H7KIW2_AGABI</name>
<reference evidence="12 13" key="1">
    <citation type="journal article" name="Sci. Rep.">
        <title>Telomere-to-telomere assembled and centromere annotated genomes of the two main subspecies of the button mushroom Agaricus bisporus reveal especially polymorphic chromosome ends.</title>
        <authorList>
            <person name="Sonnenberg A.S.M."/>
            <person name="Sedaghat-Telgerd N."/>
            <person name="Lavrijssen B."/>
            <person name="Ohm R.A."/>
            <person name="Hendrickx P.M."/>
            <person name="Scholtmeijer K."/>
            <person name="Baars J.J.P."/>
            <person name="van Peer A."/>
        </authorList>
    </citation>
    <scope>NUCLEOTIDE SEQUENCE [LARGE SCALE GENOMIC DNA]</scope>
    <source>
        <strain evidence="12 13">H119_p4</strain>
    </source>
</reference>
<sequence>MSLAYAETLVEQRVAQLEAISIRRNELLRQMYYMMRRRNNTGAVVDFEEADDGDLQSFLQRFDIGKDLDMGSITNLSETELFLQNQLQTSNLARTPSPTLDRSTRRATRSQSRFASQPKSPSPTLSKQAVTPPLGIFKFKSPVGNELTQDVHIGLDHDKLDSSSSLLLDDEKQMRDTAGQIGNSSTGRPYTPPHPPPKVTEETENAQHEVEQKEDIATADEEVIVETPTPIQPPDAECIRSEISEKLAIEDSDADMENVEDAMEIGSEEEVSRTIDRPSLPPLHSTSSPSSKEPIKSSIPFIHLGPSSPIPAALIPRLPVILLAPEHPAADSTTFTFEGDIFSNPDQPKVLPSTLTRQHHYNPNYTLPSLRVLPSEFNRKIKTKSRRREKDKERDKDNRDYAKKDDWFPMGINKWAATLNANPVWKRVSRPTKCLSSREWGVAITELKLIRTFDRIESLKDSGRWSFRQPKKQRGVGGLVKTHWDHLMDEMKWMRIDFREERRWKMALAHTLATAVMEWHAAGSLEERVLRGICVLWTPPHVELETQDQDVQHNETSVPQDSRFTGHATSTSLGVDLGLDAEENDQPNVVDALHPQAMLEDALEVPPQGDLQTDQEVTIKPKTEETDDTFALQGANEPINQFVNSAEEKDIKGNIPALKSTSHNPILGTKTSSNSSSNNGDSDTPATSTRTSLRQVYTPLRERLLESEIDELFVDLDDLHITSPGENKENSIELELPLPDLSTIFPELPPLSFSDAVPPSISEGRKKAEKRPDRDDPNKRMEDITYTKLFPIGQFMHKKPTLIGPLQPSKNWKDGRWLPLDEPPIHVDYDGPTRPPENYMSEIFDNRLSNSTVLAQQQLMLAAARERDRDRKRTTEQQWSVNDDTLLKCLIDRFPYNWQLISESFNATRVTAPTDKRTARDCFERWREKWAPEGRRHPEAPSQTAPAPAVEESTAASTSPMTTRGVKRLASSVVGMSTVNAGGSEPKKRRRHILLQETMRKSVKKKAEFQQKMLSNQRKPSSVHDTHVPFNTMRYYSPAELSRMKADKDAKATQEVQLRRRQEEVARANIQARLTPAQQQSLVLQQQQLQQQLLQQQQQQQNQQPQQPGTPAQLQQQPPQTGQQTPQPVSTPTQSTTNTQSAPQQVPQPAQVANIAQRTQNTLLATQTPGMQRLTAQQILQLQQARPGSQPAQAGQGGALQLGQQGHIIMPSLNGNGTTLNSAHLTTSFINRDSTSSPAHVSPPRNSATPTNVNSPRITADQVQHGQVQIGLIPSNQGAGNAMARPTNLSYLPGLTPEQLNAIRLQLMQQQQQQQANAQQDSSAPT</sequence>
<dbReference type="PANTHER" id="PTHR46459">
    <property type="entry name" value="E1A-BINDING PROTEIN P400-RELATED"/>
    <property type="match status" value="1"/>
</dbReference>
<feature type="region of interest" description="Disordered" evidence="9">
    <location>
        <begin position="265"/>
        <end position="295"/>
    </location>
</feature>
<feature type="region of interest" description="Disordered" evidence="9">
    <location>
        <begin position="752"/>
        <end position="780"/>
    </location>
</feature>
<evidence type="ECO:0000256" key="3">
    <source>
        <dbReference type="ARBA" id="ARBA00022763"/>
    </source>
</evidence>
<dbReference type="InterPro" id="IPR009057">
    <property type="entry name" value="Homeodomain-like_sf"/>
</dbReference>
<dbReference type="Pfam" id="PF07529">
    <property type="entry name" value="HSA"/>
    <property type="match status" value="1"/>
</dbReference>
<dbReference type="PROSITE" id="PS50090">
    <property type="entry name" value="MYB_LIKE"/>
    <property type="match status" value="1"/>
</dbReference>
<feature type="region of interest" description="Disordered" evidence="9">
    <location>
        <begin position="177"/>
        <end position="206"/>
    </location>
</feature>